<organism evidence="1 2">
    <name type="scientific">Thioclava marina</name>
    <dbReference type="NCBI Taxonomy" id="1915077"/>
    <lineage>
        <taxon>Bacteria</taxon>
        <taxon>Pseudomonadati</taxon>
        <taxon>Pseudomonadota</taxon>
        <taxon>Alphaproteobacteria</taxon>
        <taxon>Rhodobacterales</taxon>
        <taxon>Paracoccaceae</taxon>
        <taxon>Thioclava</taxon>
    </lineage>
</organism>
<protein>
    <recommendedName>
        <fullName evidence="3">PilZ domain-containing protein</fullName>
    </recommendedName>
</protein>
<dbReference type="Proteomes" id="UP000242224">
    <property type="component" value="Unassembled WGS sequence"/>
</dbReference>
<proteinExistence type="predicted"/>
<evidence type="ECO:0000313" key="1">
    <source>
        <dbReference type="EMBL" id="OOY11656.1"/>
    </source>
</evidence>
<evidence type="ECO:0008006" key="3">
    <source>
        <dbReference type="Google" id="ProtNLM"/>
    </source>
</evidence>
<evidence type="ECO:0000313" key="2">
    <source>
        <dbReference type="Proteomes" id="UP000242224"/>
    </source>
</evidence>
<name>A0ABX3MK84_9RHOB</name>
<keyword evidence="2" id="KW-1185">Reference proteome</keyword>
<gene>
    <name evidence="1" type="ORF">BMG00_11170</name>
</gene>
<sequence length="118" mass="13332">MKQKSKFPPRNAKRVFRVADLPKDRNPAQFEIINANSESRVVILDKRRRQILELLAIGPVFCASPVRISDIVFVLKREIGLEVETEFYPGDRATGAGDFGVYFLRSRVRRLDGGEAAA</sequence>
<dbReference type="EMBL" id="MPZS01000002">
    <property type="protein sequence ID" value="OOY11656.1"/>
    <property type="molecule type" value="Genomic_DNA"/>
</dbReference>
<accession>A0ABX3MK84</accession>
<reference evidence="1 2" key="1">
    <citation type="submission" date="2016-11" db="EMBL/GenBank/DDBJ databases">
        <title>A multilocus sequence analysis scheme for characterization of bacteria in the genus Thioclava.</title>
        <authorList>
            <person name="Liu Y."/>
            <person name="Shao Z."/>
        </authorList>
    </citation>
    <scope>NUCLEOTIDE SEQUENCE [LARGE SCALE GENOMIC DNA]</scope>
    <source>
        <strain evidence="1 2">11.10-0-13</strain>
    </source>
</reference>
<comment type="caution">
    <text evidence="1">The sequence shown here is derived from an EMBL/GenBank/DDBJ whole genome shotgun (WGS) entry which is preliminary data.</text>
</comment>